<dbReference type="EnsemblMetazoa" id="Aqu2.1.31209_001">
    <property type="protein sequence ID" value="Aqu2.1.31209_001"/>
    <property type="gene ID" value="Aqu2.1.31209"/>
</dbReference>
<feature type="compositionally biased region" description="Polar residues" evidence="1">
    <location>
        <begin position="619"/>
        <end position="642"/>
    </location>
</feature>
<feature type="transmembrane region" description="Helical" evidence="2">
    <location>
        <begin position="359"/>
        <end position="382"/>
    </location>
</feature>
<evidence type="ECO:0008006" key="5">
    <source>
        <dbReference type="Google" id="ProtNLM"/>
    </source>
</evidence>
<proteinExistence type="predicted"/>
<keyword evidence="2" id="KW-0812">Transmembrane</keyword>
<dbReference type="InParanoid" id="A0A1X7UUL4"/>
<dbReference type="AlphaFoldDB" id="A0A1X7UUL4"/>
<feature type="region of interest" description="Disordered" evidence="1">
    <location>
        <begin position="567"/>
        <end position="589"/>
    </location>
</feature>
<evidence type="ECO:0000256" key="2">
    <source>
        <dbReference type="SAM" id="Phobius"/>
    </source>
</evidence>
<evidence type="ECO:0000256" key="1">
    <source>
        <dbReference type="SAM" id="MobiDB-lite"/>
    </source>
</evidence>
<dbReference type="SUPFAM" id="SSF49265">
    <property type="entry name" value="Fibronectin type III"/>
    <property type="match status" value="1"/>
</dbReference>
<reference evidence="4" key="1">
    <citation type="submission" date="2017-05" db="UniProtKB">
        <authorList>
            <consortium name="EnsemblMetazoa"/>
        </authorList>
    </citation>
    <scope>IDENTIFICATION</scope>
</reference>
<keyword evidence="2" id="KW-0472">Membrane</keyword>
<keyword evidence="3" id="KW-0732">Signal</keyword>
<feature type="region of interest" description="Disordered" evidence="1">
    <location>
        <begin position="618"/>
        <end position="694"/>
    </location>
</feature>
<name>A0A1X7UUL4_AMPQE</name>
<protein>
    <recommendedName>
        <fullName evidence="5">Fibronectin type-III domain-containing protein</fullName>
    </recommendedName>
</protein>
<sequence>MLSTAVVIVLTLAWTTILSCPPSSNITAIQDIKLCNGSLLSIKFNVSDSCNDILGKVHPYIYQYISTGGTERSPVSWKYSQYSDVLCGITARLGNPLIINVNDFNPTNLLQIRLRELGSSRETCSNNFYVVLDYTGFLGPPVNINSNSYNCSFINIIWSDPGYQCGIEPVYYNLSIYDAITGSLVDTVAVYDTSYQFVDNNLFIHRYTYVITGVNELGEGISNNDTFSYQRVPKLAVEHITLEISNYTQEMAIVQYHALVTLECTGEAPGNIRVVLQCNGTGVVYDIIYLVEYARQPINITGSVPVLQYQQCNISIVFSNEAGSSEPFILAFDTTLSSYINSSVPVVPTLSSTLIITNMLFGVLASLITLIAVTLLLFMIYLKRRKIKSRGDYKVSQEQSTNPSVPQEVSNELVRHVFSAGPMPSKDMKDNNIALQPMPNNYDHEAADNSTTCRTFSETETTYIKTETNKEQEDNETPVSYDIIAEEQKEFMDMEGSTTTGTIGGTAKEPKYLDLGVAPSTSTISLQKTKVASVNCADIESVCPKSKVSYDDVRLHDVVVSASGTTVIGATGVDPPAIPDKKNNGATTEQVTNGETDAAQDSSHDHDHHDTVIDEAQARTPSDITMGSVQQTNPSTGSSSKNFLIPRRSSIPERSLLFTAAVPKDSKPPAKNEDKESEADVSPTTIALKENNEL</sequence>
<evidence type="ECO:0000313" key="4">
    <source>
        <dbReference type="EnsemblMetazoa" id="Aqu2.1.31209_001"/>
    </source>
</evidence>
<feature type="compositionally biased region" description="Basic and acidic residues" evidence="1">
    <location>
        <begin position="664"/>
        <end position="674"/>
    </location>
</feature>
<dbReference type="InterPro" id="IPR036116">
    <property type="entry name" value="FN3_sf"/>
</dbReference>
<feature type="chain" id="PRO_5013005159" description="Fibronectin type-III domain-containing protein" evidence="3">
    <location>
        <begin position="20"/>
        <end position="694"/>
    </location>
</feature>
<accession>A0A1X7UUL4</accession>
<keyword evidence="2" id="KW-1133">Transmembrane helix</keyword>
<evidence type="ECO:0000256" key="3">
    <source>
        <dbReference type="SAM" id="SignalP"/>
    </source>
</evidence>
<feature type="signal peptide" evidence="3">
    <location>
        <begin position="1"/>
        <end position="19"/>
    </location>
</feature>
<organism evidence="4">
    <name type="scientific">Amphimedon queenslandica</name>
    <name type="common">Sponge</name>
    <dbReference type="NCBI Taxonomy" id="400682"/>
    <lineage>
        <taxon>Eukaryota</taxon>
        <taxon>Metazoa</taxon>
        <taxon>Porifera</taxon>
        <taxon>Demospongiae</taxon>
        <taxon>Heteroscleromorpha</taxon>
        <taxon>Haplosclerida</taxon>
        <taxon>Niphatidae</taxon>
        <taxon>Amphimedon</taxon>
    </lineage>
</organism>